<dbReference type="InterPro" id="IPR002110">
    <property type="entry name" value="Ankyrin_rpt"/>
</dbReference>
<dbReference type="Proteomes" id="UP000023152">
    <property type="component" value="Unassembled WGS sequence"/>
</dbReference>
<keyword evidence="3" id="KW-1185">Reference proteome</keyword>
<dbReference type="PROSITE" id="PS50088">
    <property type="entry name" value="ANK_REPEAT"/>
    <property type="match status" value="1"/>
</dbReference>
<evidence type="ECO:0000313" key="3">
    <source>
        <dbReference type="Proteomes" id="UP000023152"/>
    </source>
</evidence>
<dbReference type="OrthoDB" id="539213at2759"/>
<reference evidence="2 3" key="1">
    <citation type="journal article" date="2013" name="Curr. Biol.">
        <title>The Genome of the Foraminiferan Reticulomyxa filosa.</title>
        <authorList>
            <person name="Glockner G."/>
            <person name="Hulsmann N."/>
            <person name="Schleicher M."/>
            <person name="Noegel A.A."/>
            <person name="Eichinger L."/>
            <person name="Gallinger C."/>
            <person name="Pawlowski J."/>
            <person name="Sierra R."/>
            <person name="Euteneuer U."/>
            <person name="Pillet L."/>
            <person name="Moustafa A."/>
            <person name="Platzer M."/>
            <person name="Groth M."/>
            <person name="Szafranski K."/>
            <person name="Schliwa M."/>
        </authorList>
    </citation>
    <scope>NUCLEOTIDE SEQUENCE [LARGE SCALE GENOMIC DNA]</scope>
</reference>
<dbReference type="GO" id="GO:0000502">
    <property type="term" value="C:proteasome complex"/>
    <property type="evidence" value="ECO:0007669"/>
    <property type="project" value="UniProtKB-KW"/>
</dbReference>
<organism evidence="2 3">
    <name type="scientific">Reticulomyxa filosa</name>
    <dbReference type="NCBI Taxonomy" id="46433"/>
    <lineage>
        <taxon>Eukaryota</taxon>
        <taxon>Sar</taxon>
        <taxon>Rhizaria</taxon>
        <taxon>Retaria</taxon>
        <taxon>Foraminifera</taxon>
        <taxon>Monothalamids</taxon>
        <taxon>Reticulomyxidae</taxon>
        <taxon>Reticulomyxa</taxon>
    </lineage>
</organism>
<feature type="repeat" description="ANK" evidence="1">
    <location>
        <begin position="213"/>
        <end position="245"/>
    </location>
</feature>
<dbReference type="SMART" id="SM00248">
    <property type="entry name" value="ANK"/>
    <property type="match status" value="2"/>
</dbReference>
<dbReference type="AlphaFoldDB" id="X6LPD8"/>
<dbReference type="EMBL" id="ASPP01033215">
    <property type="protein sequence ID" value="ETO03469.1"/>
    <property type="molecule type" value="Genomic_DNA"/>
</dbReference>
<dbReference type="InterPro" id="IPR036770">
    <property type="entry name" value="Ankyrin_rpt-contain_sf"/>
</dbReference>
<evidence type="ECO:0000313" key="2">
    <source>
        <dbReference type="EMBL" id="ETO03469.1"/>
    </source>
</evidence>
<dbReference type="Pfam" id="PF12796">
    <property type="entry name" value="Ank_2"/>
    <property type="match status" value="1"/>
</dbReference>
<accession>X6LPD8</accession>
<name>X6LPD8_RETFI</name>
<dbReference type="Gene3D" id="1.25.40.20">
    <property type="entry name" value="Ankyrin repeat-containing domain"/>
    <property type="match status" value="1"/>
</dbReference>
<proteinExistence type="predicted"/>
<evidence type="ECO:0000256" key="1">
    <source>
        <dbReference type="PROSITE-ProRule" id="PRU00023"/>
    </source>
</evidence>
<keyword evidence="2" id="KW-0647">Proteasome</keyword>
<protein>
    <submittedName>
        <fullName evidence="2">26S proteasome non-ATPase regulatory subunit</fullName>
    </submittedName>
</protein>
<feature type="non-terminal residue" evidence="2">
    <location>
        <position position="337"/>
    </location>
</feature>
<dbReference type="PROSITE" id="PS50297">
    <property type="entry name" value="ANK_REP_REGION"/>
    <property type="match status" value="1"/>
</dbReference>
<comment type="caution">
    <text evidence="2">The sequence shown here is derived from an EMBL/GenBank/DDBJ whole genome shotgun (WGS) entry which is preliminary data.</text>
</comment>
<dbReference type="SUPFAM" id="SSF48403">
    <property type="entry name" value="Ankyrin repeat"/>
    <property type="match status" value="1"/>
</dbReference>
<keyword evidence="1" id="KW-0040">ANK repeat</keyword>
<gene>
    <name evidence="2" type="ORF">RFI_33937</name>
</gene>
<sequence length="337" mass="39192">MDTNNYTGKDKSLVRLLELISTKLNDKQLYLLLIHLLERVKKQCEWGALLKISEDMWKHATICGLKENIQMKNENTLMNKENSNNRICKTANDTDIQLLVVGLMTFNPRIQLVCDDNNTNLDALSELIRYCDEQAIEWKFSTHQSKRNNSNIDRDIQYPCLDDEIEQVSKDKKAFKRCYAAVHEAARSGDLSQFKLILQNYPDIDINDSCNEYRQTPLHLAINNQHWDIARYCIEQGAYIDIREGAVNSFILRTPFENIMKFIMKHKNDKNNKEIEYTMDYVKDKSIDQNGVAKIVDEESYGTLLEEGATFLLGMSQKQLKDMLIKNNLLYWAAGRN</sequence>